<dbReference type="Proteomes" id="UP000035740">
    <property type="component" value="Chromosome 3"/>
</dbReference>
<dbReference type="Gramene" id="KMT14863">
    <property type="protein sequence ID" value="KMT14863"/>
    <property type="gene ID" value="BVRB_3g065870"/>
</dbReference>
<evidence type="ECO:0000313" key="2">
    <source>
        <dbReference type="Proteomes" id="UP000035740"/>
    </source>
</evidence>
<dbReference type="EMBL" id="KQ090066">
    <property type="protein sequence ID" value="KMT14863.1"/>
    <property type="molecule type" value="Genomic_DNA"/>
</dbReference>
<sequence>MTGPNLVISCNFCQFDVCVIKDVDHSDPNLVLRGKKKGDVGIANIKEMVVGEET</sequence>
<name>A0A0J8CSB2_BETVV</name>
<evidence type="ECO:0000313" key="1">
    <source>
        <dbReference type="EMBL" id="KMT14863.1"/>
    </source>
</evidence>
<reference evidence="1 2" key="1">
    <citation type="journal article" date="2014" name="Nature">
        <title>The genome of the recently domesticated crop plant sugar beet (Beta vulgaris).</title>
        <authorList>
            <person name="Dohm J.C."/>
            <person name="Minoche A.E."/>
            <person name="Holtgrawe D."/>
            <person name="Capella-Gutierrez S."/>
            <person name="Zakrzewski F."/>
            <person name="Tafer H."/>
            <person name="Rupp O."/>
            <person name="Sorensen T.R."/>
            <person name="Stracke R."/>
            <person name="Reinhardt R."/>
            <person name="Goesmann A."/>
            <person name="Kraft T."/>
            <person name="Schulz B."/>
            <person name="Stadler P.F."/>
            <person name="Schmidt T."/>
            <person name="Gabaldon T."/>
            <person name="Lehrach H."/>
            <person name="Weisshaar B."/>
            <person name="Himmelbauer H."/>
        </authorList>
    </citation>
    <scope>NUCLEOTIDE SEQUENCE [LARGE SCALE GENOMIC DNA]</scope>
    <source>
        <tissue evidence="1">Taproot</tissue>
    </source>
</reference>
<gene>
    <name evidence="1" type="ORF">BVRB_3g065870</name>
</gene>
<organism evidence="1 2">
    <name type="scientific">Beta vulgaris subsp. vulgaris</name>
    <name type="common">Beet</name>
    <dbReference type="NCBI Taxonomy" id="3555"/>
    <lineage>
        <taxon>Eukaryota</taxon>
        <taxon>Viridiplantae</taxon>
        <taxon>Streptophyta</taxon>
        <taxon>Embryophyta</taxon>
        <taxon>Tracheophyta</taxon>
        <taxon>Spermatophyta</taxon>
        <taxon>Magnoliopsida</taxon>
        <taxon>eudicotyledons</taxon>
        <taxon>Gunneridae</taxon>
        <taxon>Pentapetalae</taxon>
        <taxon>Caryophyllales</taxon>
        <taxon>Chenopodiaceae</taxon>
        <taxon>Betoideae</taxon>
        <taxon>Beta</taxon>
    </lineage>
</organism>
<keyword evidence="2" id="KW-1185">Reference proteome</keyword>
<accession>A0A0J8CSB2</accession>
<proteinExistence type="predicted"/>
<protein>
    <submittedName>
        <fullName evidence="1">Uncharacterized protein</fullName>
    </submittedName>
</protein>
<dbReference type="AlphaFoldDB" id="A0A0J8CSB2"/>